<dbReference type="EMBL" id="JACEIK010001165">
    <property type="protein sequence ID" value="MCD7466689.1"/>
    <property type="molecule type" value="Genomic_DNA"/>
</dbReference>
<gene>
    <name evidence="1" type="ORF">HAX54_003627</name>
</gene>
<organism evidence="1 2">
    <name type="scientific">Datura stramonium</name>
    <name type="common">Jimsonweed</name>
    <name type="synonym">Common thornapple</name>
    <dbReference type="NCBI Taxonomy" id="4076"/>
    <lineage>
        <taxon>Eukaryota</taxon>
        <taxon>Viridiplantae</taxon>
        <taxon>Streptophyta</taxon>
        <taxon>Embryophyta</taxon>
        <taxon>Tracheophyta</taxon>
        <taxon>Spermatophyta</taxon>
        <taxon>Magnoliopsida</taxon>
        <taxon>eudicotyledons</taxon>
        <taxon>Gunneridae</taxon>
        <taxon>Pentapetalae</taxon>
        <taxon>asterids</taxon>
        <taxon>lamiids</taxon>
        <taxon>Solanales</taxon>
        <taxon>Solanaceae</taxon>
        <taxon>Solanoideae</taxon>
        <taxon>Datureae</taxon>
        <taxon>Datura</taxon>
    </lineage>
</organism>
<reference evidence="1 2" key="1">
    <citation type="journal article" date="2021" name="BMC Genomics">
        <title>Datura genome reveals duplications of psychoactive alkaloid biosynthetic genes and high mutation rate following tissue culture.</title>
        <authorList>
            <person name="Rajewski A."/>
            <person name="Carter-House D."/>
            <person name="Stajich J."/>
            <person name="Litt A."/>
        </authorList>
    </citation>
    <scope>NUCLEOTIDE SEQUENCE [LARGE SCALE GENOMIC DNA]</scope>
    <source>
        <strain evidence="1">AR-01</strain>
    </source>
</reference>
<sequence length="116" mass="13231">MPIDVYSDALGSCTACPETSVWVVEFFQCNTDRTMSAWLSIFTLAHSLGQLSQGHSQLQAEVRVEAESLFQIELHLTFSAWDINRQQRSQWQMHQAVGMIERVEIDLYCDADCDLT</sequence>
<proteinExistence type="predicted"/>
<keyword evidence="2" id="KW-1185">Reference proteome</keyword>
<accession>A0ABS8T7W5</accession>
<protein>
    <submittedName>
        <fullName evidence="1">Uncharacterized protein</fullName>
    </submittedName>
</protein>
<evidence type="ECO:0000313" key="2">
    <source>
        <dbReference type="Proteomes" id="UP000823775"/>
    </source>
</evidence>
<evidence type="ECO:0000313" key="1">
    <source>
        <dbReference type="EMBL" id="MCD7466689.1"/>
    </source>
</evidence>
<name>A0ABS8T7W5_DATST</name>
<dbReference type="Proteomes" id="UP000823775">
    <property type="component" value="Unassembled WGS sequence"/>
</dbReference>
<comment type="caution">
    <text evidence="1">The sequence shown here is derived from an EMBL/GenBank/DDBJ whole genome shotgun (WGS) entry which is preliminary data.</text>
</comment>